<evidence type="ECO:0000313" key="1">
    <source>
        <dbReference type="EMBL" id="CAH0994526.1"/>
    </source>
</evidence>
<dbReference type="EMBL" id="CAKLPY010000001">
    <property type="protein sequence ID" value="CAH0994526.1"/>
    <property type="molecule type" value="Genomic_DNA"/>
</dbReference>
<reference evidence="1" key="1">
    <citation type="submission" date="2021-12" db="EMBL/GenBank/DDBJ databases">
        <authorList>
            <person name="Rodrigo-Torres L."/>
            <person name="Arahal R. D."/>
            <person name="Lucena T."/>
        </authorList>
    </citation>
    <scope>NUCLEOTIDE SEQUENCE</scope>
    <source>
        <strain evidence="1">CECT 8858</strain>
    </source>
</reference>
<accession>A0ABM9AL89</accession>
<keyword evidence="2" id="KW-1185">Reference proteome</keyword>
<sequence length="411" mass="46953">MKTILSIIFFIVFLNKTSAQEGRPALVSETNEDERVKNIIKKAFPHDLENWEIEDELKTDGITWFHNGGEAANSPFTHQFKINYKRKNVSEQEREKWKKVAVDILGIQKMMAETECEIVVTVNSFFTEFEAENLQIKVVSPFNISLVGPFEAKYFMGNGWKISKHESLEENRRNYVVETSINKGVPMTQIQTIHLDCTGSPSVVDYFLKNTDLKAIQALVGQNKITQPTNNQSIIKEKPLAKPLEGNNEIEFTLNGGDFNNRTFKLKHSKDGEFGYLLNNHPNPAITDNAMTRILIQEDDDFTTKNKTGFLDITIPFIRKTGEFEVFQGAEKTSFTGGINCWDGCEYSFDANEMKVNVSRYDVVGGFIEGTFEGEVTVGYKINLPLDNEQKKRPNAQIKGRFKVHRKEDRY</sequence>
<name>A0ABM9AL89_9BACT</name>
<dbReference type="Proteomes" id="UP000837932">
    <property type="component" value="Unassembled WGS sequence"/>
</dbReference>
<organism evidence="1 2">
    <name type="scientific">Emticicia aquatica</name>
    <dbReference type="NCBI Taxonomy" id="1681835"/>
    <lineage>
        <taxon>Bacteria</taxon>
        <taxon>Pseudomonadati</taxon>
        <taxon>Bacteroidota</taxon>
        <taxon>Cytophagia</taxon>
        <taxon>Cytophagales</taxon>
        <taxon>Leadbetterellaceae</taxon>
        <taxon>Emticicia</taxon>
    </lineage>
</organism>
<protein>
    <submittedName>
        <fullName evidence="1">Uncharacterized protein</fullName>
    </submittedName>
</protein>
<proteinExistence type="predicted"/>
<comment type="caution">
    <text evidence="1">The sequence shown here is derived from an EMBL/GenBank/DDBJ whole genome shotgun (WGS) entry which is preliminary data.</text>
</comment>
<evidence type="ECO:0000313" key="2">
    <source>
        <dbReference type="Proteomes" id="UP000837932"/>
    </source>
</evidence>
<dbReference type="RefSeq" id="WP_238804365.1">
    <property type="nucleotide sequence ID" value="NZ_CAKLPY010000001.1"/>
</dbReference>
<gene>
    <name evidence="1" type="ORF">EMA8858_00636</name>
</gene>